<comment type="caution">
    <text evidence="1">The sequence shown here is derived from an EMBL/GenBank/DDBJ whole genome shotgun (WGS) entry which is preliminary data.</text>
</comment>
<dbReference type="EMBL" id="RQSM01000002">
    <property type="protein sequence ID" value="RVU91717.1"/>
    <property type="molecule type" value="Genomic_DNA"/>
</dbReference>
<evidence type="ECO:0000313" key="2">
    <source>
        <dbReference type="Proteomes" id="UP000288951"/>
    </source>
</evidence>
<dbReference type="Proteomes" id="UP000288951">
    <property type="component" value="Unassembled WGS sequence"/>
</dbReference>
<keyword evidence="2" id="KW-1185">Reference proteome</keyword>
<reference evidence="1" key="1">
    <citation type="submission" date="2018-12" db="EMBL/GenBank/DDBJ databases">
        <title>Draft genome sequence of Flaovobacterium columnare ARS1 isolated from channel catfish in Alabama.</title>
        <authorList>
            <person name="Cai W."/>
            <person name="Arias C."/>
        </authorList>
    </citation>
    <scope>NUCLEOTIDE SEQUENCE [LARGE SCALE GENOMIC DNA]</scope>
    <source>
        <strain evidence="1">ARS1</strain>
    </source>
</reference>
<dbReference type="RefSeq" id="WP_127822872.1">
    <property type="nucleotide sequence ID" value="NZ_RQSM01000002.1"/>
</dbReference>
<proteinExistence type="predicted"/>
<organism evidence="1 2">
    <name type="scientific">Flavobacterium columnare</name>
    <dbReference type="NCBI Taxonomy" id="996"/>
    <lineage>
        <taxon>Bacteria</taxon>
        <taxon>Pseudomonadati</taxon>
        <taxon>Bacteroidota</taxon>
        <taxon>Flavobacteriia</taxon>
        <taxon>Flavobacteriales</taxon>
        <taxon>Flavobacteriaceae</taxon>
        <taxon>Flavobacterium</taxon>
    </lineage>
</organism>
<sequence>MKKSIKLFFLLLIIVNTVKCKENTKNISKKNNQVIENANIKDTIVFDKIEQFNTDISGDVFTLNEFYLKYNNENNSFNLLNKKINQSNDITFNSNGFDGDGFNVYMYKTDKYKNVNIILFEALAEIGTAWYNIVVFENNKLIKNTIIKDPRANDTTLLKNFLSILNVNKHYILKFEKKLIANYSSNPKNYQQTDNYCFLNLDNNIVKNKMDLGINEEIVNENYKLASGTYEIKTKIEKVKDQTETNITCIININDNEALLSISTEDILDAYCEGKYKIERLKNNIFKLEYKDEGICSENEEDSNIYIKIENSNKYSIHSNRFLNTDWQKLTKK</sequence>
<protein>
    <submittedName>
        <fullName evidence="1">Uncharacterized protein</fullName>
    </submittedName>
</protein>
<accession>A0A437UDI6</accession>
<evidence type="ECO:0000313" key="1">
    <source>
        <dbReference type="EMBL" id="RVU91717.1"/>
    </source>
</evidence>
<name>A0A437UDI6_9FLAO</name>
<dbReference type="AlphaFoldDB" id="A0A437UDI6"/>
<gene>
    <name evidence="1" type="ORF">EH230_01700</name>
</gene>